<gene>
    <name evidence="19" type="ORF">PPACK8108_LOCUS38</name>
</gene>
<keyword evidence="10 15" id="KW-0460">Magnesium</keyword>
<dbReference type="InterPro" id="IPR006084">
    <property type="entry name" value="XPG/Rad2"/>
</dbReference>
<feature type="domain" description="XPG-I" evidence="17">
    <location>
        <begin position="147"/>
        <end position="219"/>
    </location>
</feature>
<keyword evidence="7 15" id="KW-0227">DNA damage</keyword>
<dbReference type="FunFam" id="1.10.150.20:FF:000009">
    <property type="entry name" value="Flap endonuclease 1"/>
    <property type="match status" value="1"/>
</dbReference>
<dbReference type="SMART" id="SM00279">
    <property type="entry name" value="HhH2"/>
    <property type="match status" value="1"/>
</dbReference>
<keyword evidence="4 15" id="KW-0540">Nuclease</keyword>
<evidence type="ECO:0000256" key="7">
    <source>
        <dbReference type="ARBA" id="ARBA00022763"/>
    </source>
</evidence>
<dbReference type="CDD" id="cd09867">
    <property type="entry name" value="PIN_FEN1"/>
    <property type="match status" value="1"/>
</dbReference>
<dbReference type="InterPro" id="IPR036279">
    <property type="entry name" value="5-3_exonuclease_C_sf"/>
</dbReference>
<dbReference type="InterPro" id="IPR008918">
    <property type="entry name" value="HhH2"/>
</dbReference>
<keyword evidence="9 15" id="KW-0269">Exonuclease</keyword>
<dbReference type="Gene3D" id="1.10.150.20">
    <property type="entry name" value="5' to 3' exonuclease, C-terminal subdomain"/>
    <property type="match status" value="1"/>
</dbReference>
<evidence type="ECO:0000256" key="13">
    <source>
        <dbReference type="ARBA" id="ARBA00023242"/>
    </source>
</evidence>
<proteinExistence type="inferred from homology"/>
<dbReference type="GO" id="GO:0006284">
    <property type="term" value="P:base-excision repair"/>
    <property type="evidence" value="ECO:0007669"/>
    <property type="project" value="UniProtKB-UniRule"/>
</dbReference>
<dbReference type="SMART" id="SM00485">
    <property type="entry name" value="XPGN"/>
    <property type="match status" value="1"/>
</dbReference>
<dbReference type="PROSITE" id="PS00841">
    <property type="entry name" value="XPG_1"/>
    <property type="match status" value="1"/>
</dbReference>
<evidence type="ECO:0000259" key="17">
    <source>
        <dbReference type="SMART" id="SM00484"/>
    </source>
</evidence>
<feature type="region of interest" description="Disordered" evidence="16">
    <location>
        <begin position="343"/>
        <end position="387"/>
    </location>
</feature>
<dbReference type="GO" id="GO:0017108">
    <property type="term" value="F:5'-flap endonuclease activity"/>
    <property type="evidence" value="ECO:0007669"/>
    <property type="project" value="UniProtKB-UniRule"/>
</dbReference>
<dbReference type="GO" id="GO:0043137">
    <property type="term" value="P:DNA replication, removal of RNA primer"/>
    <property type="evidence" value="ECO:0007669"/>
    <property type="project" value="UniProtKB-UniRule"/>
</dbReference>
<comment type="subcellular location">
    <subcellularLocation>
        <location evidence="1 15">Mitochondrion</location>
    </subcellularLocation>
    <subcellularLocation>
        <location evidence="15">Nucleus</location>
        <location evidence="15">Nucleolus</location>
    </subcellularLocation>
    <subcellularLocation>
        <location evidence="15">Nucleus</location>
        <location evidence="15">Nucleoplasm</location>
    </subcellularLocation>
    <text evidence="15">Resides mostly in the nucleoli and relocalizes to the nucleoplasm upon DNA damage.</text>
</comment>
<evidence type="ECO:0000256" key="15">
    <source>
        <dbReference type="HAMAP-Rule" id="MF_03140"/>
    </source>
</evidence>
<dbReference type="SUPFAM" id="SSF88723">
    <property type="entry name" value="PIN domain-like"/>
    <property type="match status" value="1"/>
</dbReference>
<evidence type="ECO:0000256" key="16">
    <source>
        <dbReference type="SAM" id="MobiDB-lite"/>
    </source>
</evidence>
<keyword evidence="5 15" id="KW-0479">Metal-binding</keyword>
<dbReference type="GO" id="GO:0008409">
    <property type="term" value="F:5'-3' exonuclease activity"/>
    <property type="evidence" value="ECO:0007669"/>
    <property type="project" value="UniProtKB-UniRule"/>
</dbReference>
<keyword evidence="11 15" id="KW-0496">Mitochondrion</keyword>
<dbReference type="AlphaFoldDB" id="A0AAV0ADT8"/>
<dbReference type="InterPro" id="IPR006086">
    <property type="entry name" value="XPG-I_dom"/>
</dbReference>
<keyword evidence="8 15" id="KW-0378">Hydrolase</keyword>
<dbReference type="Pfam" id="PF00867">
    <property type="entry name" value="XPG_I"/>
    <property type="match status" value="1"/>
</dbReference>
<protein>
    <recommendedName>
        <fullName evidence="15">Flap endonuclease 1</fullName>
        <shortName evidence="15">FEN-1</shortName>
        <ecNumber evidence="15">3.1.-.-</ecNumber>
    </recommendedName>
    <alternativeName>
        <fullName evidence="15">Flap structure-specific endonuclease 1</fullName>
    </alternativeName>
</protein>
<dbReference type="HAMAP" id="MF_00614">
    <property type="entry name" value="Fen"/>
    <property type="match status" value="1"/>
</dbReference>
<dbReference type="GO" id="GO:0003677">
    <property type="term" value="F:DNA binding"/>
    <property type="evidence" value="ECO:0007669"/>
    <property type="project" value="UniProtKB-UniRule"/>
</dbReference>
<comment type="function">
    <text evidence="15">Structure-specific nuclease with 5'-flap endonuclease and 5'-3' exonuclease activities involved in DNA replication and repair. During DNA replication, cleaves the 5'-overhanging flap structure that is generated by displacement synthesis when DNA polymerase encounters the 5'-end of a downstream Okazaki fragment. It enters the flap from the 5'-end and then tracks to cleave the flap base, leaving a nick for ligation. Also involved in the long patch base excision repair (LP-BER) pathway, by cleaving within the apurinic/apyrimidinic (AP) site-terminated flap. Acts as a genome stabilization factor that prevents flaps from equilibrating into structures that lead to duplications and deletions. Also possesses 5'-3' exonuclease activity on nicked or gapped double-stranded DNA, and exhibits RNase H activity. Also involved in replication and repair of rDNA and in repairing mitochondrial DNA.</text>
</comment>
<dbReference type="GO" id="GO:0000287">
    <property type="term" value="F:magnesium ion binding"/>
    <property type="evidence" value="ECO:0007669"/>
    <property type="project" value="UniProtKB-UniRule"/>
</dbReference>
<dbReference type="InterPro" id="IPR029060">
    <property type="entry name" value="PIN-like_dom_sf"/>
</dbReference>
<keyword evidence="12 15" id="KW-0234">DNA repair</keyword>
<evidence type="ECO:0000256" key="5">
    <source>
        <dbReference type="ARBA" id="ARBA00022723"/>
    </source>
</evidence>
<dbReference type="PANTHER" id="PTHR11081:SF9">
    <property type="entry name" value="FLAP ENDONUCLEASE 1"/>
    <property type="match status" value="1"/>
</dbReference>
<evidence type="ECO:0000256" key="3">
    <source>
        <dbReference type="ARBA" id="ARBA00022705"/>
    </source>
</evidence>
<name>A0AAV0ADT8_PHAPC</name>
<evidence type="ECO:0000256" key="10">
    <source>
        <dbReference type="ARBA" id="ARBA00022842"/>
    </source>
</evidence>
<comment type="similarity">
    <text evidence="14 15">Belongs to the XPG/RAD2 endonuclease family. FEN1 subfamily.</text>
</comment>
<evidence type="ECO:0000256" key="11">
    <source>
        <dbReference type="ARBA" id="ARBA00023128"/>
    </source>
</evidence>
<dbReference type="CDD" id="cd09907">
    <property type="entry name" value="H3TH_FEN1-Euk"/>
    <property type="match status" value="1"/>
</dbReference>
<feature type="domain" description="XPG N-terminal" evidence="18">
    <location>
        <begin position="1"/>
        <end position="108"/>
    </location>
</feature>
<evidence type="ECO:0000256" key="14">
    <source>
        <dbReference type="ARBA" id="ARBA00034726"/>
    </source>
</evidence>
<keyword evidence="6 15" id="KW-0255">Endonuclease</keyword>
<evidence type="ECO:0000313" key="19">
    <source>
        <dbReference type="EMBL" id="CAH7665753.1"/>
    </source>
</evidence>
<evidence type="ECO:0000256" key="8">
    <source>
        <dbReference type="ARBA" id="ARBA00022801"/>
    </source>
</evidence>
<keyword evidence="3 15" id="KW-0235">DNA replication</keyword>
<dbReference type="Proteomes" id="UP001153365">
    <property type="component" value="Unassembled WGS sequence"/>
</dbReference>
<accession>A0AAV0ADT8</accession>
<sequence length="387" mass="43474">MGIKGLTALINDIAPKAIDQSDIKTLFGRKVAIDASMSIYQFLIAVRQQDGQQLMNEAGETTSHLMGLFYRTIRMVENGIKPAYVFDGKPPQMKAGVLAKRLERRTEAKEEGEEAKETGTVEELDKLSRRTVKVTKEHNEECRKLLTLMGIPWVVAPSEAEAQCAELCRGGLVYGAGSEDMDTLTFGSPVLLRHLTFSEARKLPIHTVNLEKVLTGLELTMDQFIEFCILCGCDYVDPLRGIAAKTALKLIKEFDTLENVINHLKDKESSKASSSSAKSIPDDWPWEEAKELFKKPDVLKADEVKLEWKKPDLDGLIEFLVKQKGFEEERIKKGVMKLESGFNKKQQSRLDGFFVKDNQNNAEDNSKKSNKNKKTSGKDSNNKKRKA</sequence>
<feature type="compositionally biased region" description="Basic and acidic residues" evidence="16">
    <location>
        <begin position="376"/>
        <end position="387"/>
    </location>
</feature>
<keyword evidence="13 15" id="KW-0539">Nucleus</keyword>
<comment type="caution">
    <text evidence="19">The sequence shown here is derived from an EMBL/GenBank/DDBJ whole genome shotgun (WGS) entry which is preliminary data.</text>
</comment>
<evidence type="ECO:0000256" key="9">
    <source>
        <dbReference type="ARBA" id="ARBA00022839"/>
    </source>
</evidence>
<evidence type="ECO:0000256" key="1">
    <source>
        <dbReference type="ARBA" id="ARBA00004173"/>
    </source>
</evidence>
<dbReference type="InterPro" id="IPR006085">
    <property type="entry name" value="XPG_DNA_repair_N"/>
</dbReference>
<dbReference type="EC" id="3.1.-.-" evidence="15"/>
<evidence type="ECO:0000259" key="18">
    <source>
        <dbReference type="SMART" id="SM00485"/>
    </source>
</evidence>
<evidence type="ECO:0000256" key="2">
    <source>
        <dbReference type="ARBA" id="ARBA00022553"/>
    </source>
</evidence>
<reference evidence="19" key="1">
    <citation type="submission" date="2022-06" db="EMBL/GenBank/DDBJ databases">
        <authorList>
            <consortium name="SYNGENTA / RWTH Aachen University"/>
        </authorList>
    </citation>
    <scope>NUCLEOTIDE SEQUENCE</scope>
</reference>
<organism evidence="19 20">
    <name type="scientific">Phakopsora pachyrhizi</name>
    <name type="common">Asian soybean rust disease fungus</name>
    <dbReference type="NCBI Taxonomy" id="170000"/>
    <lineage>
        <taxon>Eukaryota</taxon>
        <taxon>Fungi</taxon>
        <taxon>Dikarya</taxon>
        <taxon>Basidiomycota</taxon>
        <taxon>Pucciniomycotina</taxon>
        <taxon>Pucciniomycetes</taxon>
        <taxon>Pucciniales</taxon>
        <taxon>Phakopsoraceae</taxon>
        <taxon>Phakopsora</taxon>
    </lineage>
</organism>
<dbReference type="GO" id="GO:0005739">
    <property type="term" value="C:mitochondrion"/>
    <property type="evidence" value="ECO:0007669"/>
    <property type="project" value="UniProtKB-SubCell"/>
</dbReference>
<evidence type="ECO:0000256" key="4">
    <source>
        <dbReference type="ARBA" id="ARBA00022722"/>
    </source>
</evidence>
<evidence type="ECO:0000256" key="6">
    <source>
        <dbReference type="ARBA" id="ARBA00022759"/>
    </source>
</evidence>
<evidence type="ECO:0000313" key="20">
    <source>
        <dbReference type="Proteomes" id="UP001153365"/>
    </source>
</evidence>
<dbReference type="GO" id="GO:0005730">
    <property type="term" value="C:nucleolus"/>
    <property type="evidence" value="ECO:0007669"/>
    <property type="project" value="UniProtKB-SubCell"/>
</dbReference>
<dbReference type="SUPFAM" id="SSF47807">
    <property type="entry name" value="5' to 3' exonuclease, C-terminal subdomain"/>
    <property type="match status" value="1"/>
</dbReference>
<dbReference type="Gene3D" id="3.40.50.1010">
    <property type="entry name" value="5'-nuclease"/>
    <property type="match status" value="1"/>
</dbReference>
<dbReference type="EMBL" id="CALTRL010000005">
    <property type="protein sequence ID" value="CAH7665753.1"/>
    <property type="molecule type" value="Genomic_DNA"/>
</dbReference>
<dbReference type="GO" id="GO:0005654">
    <property type="term" value="C:nucleoplasm"/>
    <property type="evidence" value="ECO:0007669"/>
    <property type="project" value="UniProtKB-SubCell"/>
</dbReference>
<dbReference type="FunFam" id="3.40.50.1010:FF:000003">
    <property type="entry name" value="Flap endonuclease 1"/>
    <property type="match status" value="1"/>
</dbReference>
<dbReference type="InterPro" id="IPR019974">
    <property type="entry name" value="XPG_CS"/>
</dbReference>
<keyword evidence="20" id="KW-1185">Reference proteome</keyword>
<dbReference type="Pfam" id="PF00752">
    <property type="entry name" value="XPG_N"/>
    <property type="match status" value="1"/>
</dbReference>
<dbReference type="SMART" id="SM00484">
    <property type="entry name" value="XPGI"/>
    <property type="match status" value="1"/>
</dbReference>
<keyword evidence="2 15" id="KW-0597">Phosphoprotein</keyword>
<dbReference type="PANTHER" id="PTHR11081">
    <property type="entry name" value="FLAP ENDONUCLEASE FAMILY MEMBER"/>
    <property type="match status" value="1"/>
</dbReference>
<evidence type="ECO:0000256" key="12">
    <source>
        <dbReference type="ARBA" id="ARBA00023204"/>
    </source>
</evidence>
<dbReference type="PRINTS" id="PR00853">
    <property type="entry name" value="XPGRADSUPER"/>
</dbReference>
<comment type="cofactor">
    <cofactor evidence="15">
        <name>Mg(2+)</name>
        <dbReference type="ChEBI" id="CHEBI:18420"/>
    </cofactor>
    <text evidence="15">Binds 2 magnesium ions per subunit. They probably participate in the reaction catalyzed by the enzyme. May bind an additional third magnesium ion after substrate binding.</text>
</comment>
<dbReference type="InterPro" id="IPR023426">
    <property type="entry name" value="Flap_endonuc"/>
</dbReference>